<dbReference type="AlphaFoldDB" id="A0A1B6VN01"/>
<sequence length="76" mass="8774">MASKKAEKPKNSRETARLKVFVNKIVFLNAFPLQPALFTSSGLENLRFPFPSKQDLHVSDSFFRSGSLREYRQRRG</sequence>
<gene>
    <name evidence="1" type="ORF">A0123_01292</name>
</gene>
<reference evidence="1 2" key="1">
    <citation type="submission" date="2016-03" db="EMBL/GenBank/DDBJ databases">
        <title>Draft genome sequence of Gluconobacter cerinus strain CECT 9110.</title>
        <authorList>
            <person name="Sainz F."/>
            <person name="Mas A."/>
            <person name="Torija M.J."/>
        </authorList>
    </citation>
    <scope>NUCLEOTIDE SEQUENCE [LARGE SCALE GENOMIC DNA]</scope>
    <source>
        <strain evidence="1 2">CECT 9110</strain>
    </source>
</reference>
<evidence type="ECO:0000313" key="1">
    <source>
        <dbReference type="EMBL" id="OAJ68584.1"/>
    </source>
</evidence>
<organism evidence="1 2">
    <name type="scientific">Gluconobacter cerinus</name>
    <dbReference type="NCBI Taxonomy" id="38307"/>
    <lineage>
        <taxon>Bacteria</taxon>
        <taxon>Pseudomonadati</taxon>
        <taxon>Pseudomonadota</taxon>
        <taxon>Alphaproteobacteria</taxon>
        <taxon>Acetobacterales</taxon>
        <taxon>Acetobacteraceae</taxon>
        <taxon>Gluconobacter</taxon>
    </lineage>
</organism>
<proteinExistence type="predicted"/>
<protein>
    <submittedName>
        <fullName evidence="1">Uncharacterized protein</fullName>
    </submittedName>
</protein>
<comment type="caution">
    <text evidence="1">The sequence shown here is derived from an EMBL/GenBank/DDBJ whole genome shotgun (WGS) entry which is preliminary data.</text>
</comment>
<dbReference type="Proteomes" id="UP000077786">
    <property type="component" value="Unassembled WGS sequence"/>
</dbReference>
<evidence type="ECO:0000313" key="2">
    <source>
        <dbReference type="Proteomes" id="UP000077786"/>
    </source>
</evidence>
<name>A0A1B6VN01_9PROT</name>
<accession>A0A1B6VN01</accession>
<dbReference type="EMBL" id="LUTU01000005">
    <property type="protein sequence ID" value="OAJ68584.1"/>
    <property type="molecule type" value="Genomic_DNA"/>
</dbReference>